<evidence type="ECO:0000313" key="4">
    <source>
        <dbReference type="EMBL" id="SFJ79767.1"/>
    </source>
</evidence>
<evidence type="ECO:0000256" key="2">
    <source>
        <dbReference type="PROSITE-ProRule" id="PRU00110"/>
    </source>
</evidence>
<dbReference type="Gene3D" id="1.20.120.160">
    <property type="entry name" value="HPT domain"/>
    <property type="match status" value="1"/>
</dbReference>
<protein>
    <submittedName>
        <fullName evidence="4">Hpt domain-containing protein</fullName>
    </submittedName>
</protein>
<dbReference type="GO" id="GO:0004672">
    <property type="term" value="F:protein kinase activity"/>
    <property type="evidence" value="ECO:0007669"/>
    <property type="project" value="UniProtKB-ARBA"/>
</dbReference>
<keyword evidence="1" id="KW-0902">Two-component regulatory system</keyword>
<evidence type="ECO:0000259" key="3">
    <source>
        <dbReference type="PROSITE" id="PS50894"/>
    </source>
</evidence>
<dbReference type="Proteomes" id="UP000199110">
    <property type="component" value="Unassembled WGS sequence"/>
</dbReference>
<feature type="domain" description="HPt" evidence="3">
    <location>
        <begin position="15"/>
        <end position="105"/>
    </location>
</feature>
<dbReference type="InterPro" id="IPR036641">
    <property type="entry name" value="HPT_dom_sf"/>
</dbReference>
<dbReference type="EMBL" id="FORA01000007">
    <property type="protein sequence ID" value="SFJ79767.1"/>
    <property type="molecule type" value="Genomic_DNA"/>
</dbReference>
<keyword evidence="5" id="KW-1185">Reference proteome</keyword>
<dbReference type="Pfam" id="PF01627">
    <property type="entry name" value="Hpt"/>
    <property type="match status" value="1"/>
</dbReference>
<dbReference type="SUPFAM" id="SSF47226">
    <property type="entry name" value="Histidine-containing phosphotransfer domain, HPT domain"/>
    <property type="match status" value="1"/>
</dbReference>
<dbReference type="InterPro" id="IPR008207">
    <property type="entry name" value="Sig_transdc_His_kin_Hpt_dom"/>
</dbReference>
<name>A0A1I3UDA4_9RHOB</name>
<proteinExistence type="predicted"/>
<feature type="modified residue" description="Phosphohistidine" evidence="2">
    <location>
        <position position="51"/>
    </location>
</feature>
<dbReference type="PROSITE" id="PS50894">
    <property type="entry name" value="HPT"/>
    <property type="match status" value="1"/>
</dbReference>
<gene>
    <name evidence="4" type="ORF">SAMN04488095_3686</name>
</gene>
<dbReference type="GO" id="GO:0000160">
    <property type="term" value="P:phosphorelay signal transduction system"/>
    <property type="evidence" value="ECO:0007669"/>
    <property type="project" value="UniProtKB-KW"/>
</dbReference>
<reference evidence="4 5" key="1">
    <citation type="submission" date="2016-10" db="EMBL/GenBank/DDBJ databases">
        <authorList>
            <person name="de Groot N.N."/>
        </authorList>
    </citation>
    <scope>NUCLEOTIDE SEQUENCE [LARGE SCALE GENOMIC DNA]</scope>
    <source>
        <strain evidence="4 5">DSM 19073</strain>
    </source>
</reference>
<evidence type="ECO:0000313" key="5">
    <source>
        <dbReference type="Proteomes" id="UP000199110"/>
    </source>
</evidence>
<organism evidence="4 5">
    <name type="scientific">Jannaschia pohangensis</name>
    <dbReference type="NCBI Taxonomy" id="390807"/>
    <lineage>
        <taxon>Bacteria</taxon>
        <taxon>Pseudomonadati</taxon>
        <taxon>Pseudomonadota</taxon>
        <taxon>Alphaproteobacteria</taxon>
        <taxon>Rhodobacterales</taxon>
        <taxon>Roseobacteraceae</taxon>
        <taxon>Jannaschia</taxon>
    </lineage>
</organism>
<dbReference type="RefSeq" id="WP_092784526.1">
    <property type="nucleotide sequence ID" value="NZ_FORA01000007.1"/>
</dbReference>
<dbReference type="STRING" id="390807.SAMN04488095_3686"/>
<evidence type="ECO:0000256" key="1">
    <source>
        <dbReference type="ARBA" id="ARBA00023012"/>
    </source>
</evidence>
<sequence length="105" mass="11491">MIDTDRLAELESEIGAEDLGFIIAIYLEEADEMLARIDAGLSDEDHARALHFLRSGALNIGLRGVARASAELENSRDVSVPEETARLRTLLEESRVRLGTLLDAA</sequence>
<dbReference type="OrthoDB" id="7867809at2"/>
<keyword evidence="2" id="KW-0597">Phosphoprotein</keyword>
<accession>A0A1I3UDA4</accession>
<dbReference type="AlphaFoldDB" id="A0A1I3UDA4"/>